<evidence type="ECO:0000256" key="1">
    <source>
        <dbReference type="ARBA" id="ARBA00023015"/>
    </source>
</evidence>
<dbReference type="InterPro" id="IPR036388">
    <property type="entry name" value="WH-like_DNA-bd_sf"/>
</dbReference>
<evidence type="ECO:0000256" key="3">
    <source>
        <dbReference type="ARBA" id="ARBA00023163"/>
    </source>
</evidence>
<evidence type="ECO:0000313" key="7">
    <source>
        <dbReference type="Proteomes" id="UP000652198"/>
    </source>
</evidence>
<dbReference type="InterPro" id="IPR014757">
    <property type="entry name" value="Tscrpt_reg_IclR_C"/>
</dbReference>
<dbReference type="Gene3D" id="3.30.450.40">
    <property type="match status" value="1"/>
</dbReference>
<dbReference type="InterPro" id="IPR011991">
    <property type="entry name" value="ArsR-like_HTH"/>
</dbReference>
<dbReference type="InterPro" id="IPR005471">
    <property type="entry name" value="Tscrpt_reg_IclR_N"/>
</dbReference>
<name>A0ABX2C047_9BURK</name>
<feature type="domain" description="HTH iclR-type" evidence="4">
    <location>
        <begin position="51"/>
        <end position="114"/>
    </location>
</feature>
<comment type="caution">
    <text evidence="6">The sequence shown here is derived from an EMBL/GenBank/DDBJ whole genome shotgun (WGS) entry which is preliminary data.</text>
</comment>
<gene>
    <name evidence="6" type="ORF">GNZ12_31625</name>
</gene>
<dbReference type="EMBL" id="WOEY01000127">
    <property type="protein sequence ID" value="NPT45791.1"/>
    <property type="molecule type" value="Genomic_DNA"/>
</dbReference>
<evidence type="ECO:0000259" key="5">
    <source>
        <dbReference type="PROSITE" id="PS51078"/>
    </source>
</evidence>
<keyword evidence="2" id="KW-0238">DNA-binding</keyword>
<evidence type="ECO:0000259" key="4">
    <source>
        <dbReference type="PROSITE" id="PS51077"/>
    </source>
</evidence>
<evidence type="ECO:0000256" key="2">
    <source>
        <dbReference type="ARBA" id="ARBA00023125"/>
    </source>
</evidence>
<protein>
    <submittedName>
        <fullName evidence="6">Helix-turn-helix domain-containing protein</fullName>
    </submittedName>
</protein>
<dbReference type="Gene3D" id="1.10.10.10">
    <property type="entry name" value="Winged helix-like DNA-binding domain superfamily/Winged helix DNA-binding domain"/>
    <property type="match status" value="1"/>
</dbReference>
<accession>A0ABX2C047</accession>
<dbReference type="SMART" id="SM00346">
    <property type="entry name" value="HTH_ICLR"/>
    <property type="match status" value="1"/>
</dbReference>
<dbReference type="InterPro" id="IPR036390">
    <property type="entry name" value="WH_DNA-bd_sf"/>
</dbReference>
<dbReference type="SUPFAM" id="SSF46785">
    <property type="entry name" value="Winged helix' DNA-binding domain"/>
    <property type="match status" value="1"/>
</dbReference>
<dbReference type="Pfam" id="PF01614">
    <property type="entry name" value="IclR_C"/>
    <property type="match status" value="1"/>
</dbReference>
<dbReference type="Pfam" id="PF09339">
    <property type="entry name" value="HTH_IclR"/>
    <property type="match status" value="1"/>
</dbReference>
<dbReference type="InterPro" id="IPR029016">
    <property type="entry name" value="GAF-like_dom_sf"/>
</dbReference>
<dbReference type="InterPro" id="IPR050707">
    <property type="entry name" value="HTH_MetabolicPath_Reg"/>
</dbReference>
<dbReference type="PANTHER" id="PTHR30136">
    <property type="entry name" value="HELIX-TURN-HELIX TRANSCRIPTIONAL REGULATOR, ICLR FAMILY"/>
    <property type="match status" value="1"/>
</dbReference>
<dbReference type="PANTHER" id="PTHR30136:SF35">
    <property type="entry name" value="HTH-TYPE TRANSCRIPTIONAL REGULATOR RV1719"/>
    <property type="match status" value="1"/>
</dbReference>
<proteinExistence type="predicted"/>
<evidence type="ECO:0000313" key="6">
    <source>
        <dbReference type="EMBL" id="NPT45791.1"/>
    </source>
</evidence>
<dbReference type="CDD" id="cd00090">
    <property type="entry name" value="HTH_ARSR"/>
    <property type="match status" value="1"/>
</dbReference>
<dbReference type="PROSITE" id="PS51078">
    <property type="entry name" value="ICLR_ED"/>
    <property type="match status" value="1"/>
</dbReference>
<dbReference type="PROSITE" id="PS51077">
    <property type="entry name" value="HTH_ICLR"/>
    <property type="match status" value="1"/>
</dbReference>
<dbReference type="Proteomes" id="UP000652198">
    <property type="component" value="Unassembled WGS sequence"/>
</dbReference>
<organism evidence="6 7">
    <name type="scientific">Paraburkholderia solitsugae</name>
    <dbReference type="NCBI Taxonomy" id="2675748"/>
    <lineage>
        <taxon>Bacteria</taxon>
        <taxon>Pseudomonadati</taxon>
        <taxon>Pseudomonadota</taxon>
        <taxon>Betaproteobacteria</taxon>
        <taxon>Burkholderiales</taxon>
        <taxon>Burkholderiaceae</taxon>
        <taxon>Paraburkholderia</taxon>
    </lineage>
</organism>
<sequence length="303" mass="32873">MKRLNWTLTLGSRPYDKPRIMLRQQLSTELHPHVSVPGPMGSHETMNSGNVQSLLRGLAILDVLAESQDGLASLSDITKRTGMSPSTVHRLLATLLDCGYVGRDGESKSYVLGNRMLRFSTSITRRTFALRDLVRPKLEIITRQTGETSNLVVLDRTDAVYVDQVEGTHALRMVPGVGATFPAHTSASAKAILALQRDSRALDIIFGRQSLIQLTSKTIVDEDSFRDDLAGVVERGYAIEKDELEDGVSCIAAAIRGKDGVAIAAISVPGPTARVLAPTPDRIGLLVKEQANLVSKALGFRFS</sequence>
<keyword evidence="7" id="KW-1185">Reference proteome</keyword>
<feature type="domain" description="IclR-ED" evidence="5">
    <location>
        <begin position="115"/>
        <end position="300"/>
    </location>
</feature>
<reference evidence="6 7" key="1">
    <citation type="submission" date="2019-11" db="EMBL/GenBank/DDBJ databases">
        <title>Metabolism of dissolved organic matter in forest soils.</title>
        <authorList>
            <person name="Cyle K.T."/>
            <person name="Wilhelm R.C."/>
            <person name="Martinez C.E."/>
        </authorList>
    </citation>
    <scope>NUCLEOTIDE SEQUENCE [LARGE SCALE GENOMIC DNA]</scope>
    <source>
        <strain evidence="6 7">1N</strain>
    </source>
</reference>
<keyword evidence="3" id="KW-0804">Transcription</keyword>
<keyword evidence="1" id="KW-0805">Transcription regulation</keyword>
<dbReference type="SUPFAM" id="SSF55781">
    <property type="entry name" value="GAF domain-like"/>
    <property type="match status" value="1"/>
</dbReference>